<feature type="compositionally biased region" description="Low complexity" evidence="1">
    <location>
        <begin position="130"/>
        <end position="147"/>
    </location>
</feature>
<name>A0A7J0FVW8_9ERIC</name>
<feature type="compositionally biased region" description="Polar residues" evidence="1">
    <location>
        <begin position="250"/>
        <end position="265"/>
    </location>
</feature>
<dbReference type="Proteomes" id="UP000585474">
    <property type="component" value="Unassembled WGS sequence"/>
</dbReference>
<feature type="region of interest" description="Disordered" evidence="1">
    <location>
        <begin position="123"/>
        <end position="205"/>
    </location>
</feature>
<dbReference type="EMBL" id="BJWL01000015">
    <property type="protein sequence ID" value="GFZ02825.1"/>
    <property type="molecule type" value="Genomic_DNA"/>
</dbReference>
<dbReference type="PANTHER" id="PTHR31762:SF10">
    <property type="entry name" value="FAS-BINDING FACTOR-LIKE PROTEIN"/>
    <property type="match status" value="1"/>
</dbReference>
<dbReference type="InterPro" id="IPR040321">
    <property type="entry name" value="SCD2-like"/>
</dbReference>
<feature type="compositionally biased region" description="Low complexity" evidence="1">
    <location>
        <begin position="174"/>
        <end position="185"/>
    </location>
</feature>
<proteinExistence type="predicted"/>
<reference evidence="2 3" key="1">
    <citation type="submission" date="2019-07" db="EMBL/GenBank/DDBJ databases">
        <title>De Novo Assembly of kiwifruit Actinidia rufa.</title>
        <authorList>
            <person name="Sugita-Konishi S."/>
            <person name="Sato K."/>
            <person name="Mori E."/>
            <person name="Abe Y."/>
            <person name="Kisaki G."/>
            <person name="Hamano K."/>
            <person name="Suezawa K."/>
            <person name="Otani M."/>
            <person name="Fukuda T."/>
            <person name="Manabe T."/>
            <person name="Gomi K."/>
            <person name="Tabuchi M."/>
            <person name="Akimitsu K."/>
            <person name="Kataoka I."/>
        </authorList>
    </citation>
    <scope>NUCLEOTIDE SEQUENCE [LARGE SCALE GENOMIC DNA]</scope>
    <source>
        <strain evidence="3">cv. Fuchu</strain>
    </source>
</reference>
<feature type="compositionally biased region" description="Low complexity" evidence="1">
    <location>
        <begin position="41"/>
        <end position="57"/>
    </location>
</feature>
<feature type="compositionally biased region" description="Polar residues" evidence="1">
    <location>
        <begin position="148"/>
        <end position="173"/>
    </location>
</feature>
<feature type="region of interest" description="Disordered" evidence="1">
    <location>
        <begin position="250"/>
        <end position="280"/>
    </location>
</feature>
<gene>
    <name evidence="2" type="ORF">Acr_15g0014330</name>
</gene>
<evidence type="ECO:0000313" key="3">
    <source>
        <dbReference type="Proteomes" id="UP000585474"/>
    </source>
</evidence>
<accession>A0A7J0FVW8</accession>
<sequence length="378" mass="41037">MDRTRTGIERQNSIGTPTGTPMASPLHRHARSGSMGLANLKKPQNVAAKAAAQRLAQVMSHQSPDDDEDEEDDLLYGYSPAVAAPNLGLAGGRAATAIPRPMSVRTSQDQPPSARPALGVRLASSVEQQPPSAHSSSSGRPSQPNFSEQPLSARSTLPGRSSQSTNLVEQVQPSSARCTSSVRSSQTTNTMEQPLSARSTSAGRPNLAVKTFPMVPPSVPIKLRPQASAISAEIPFDNRRDTRLSLDMGSTNLRESGTQSSTSALQDELRLAEERSDEAEARARQLEQQAALKAATQTYGGRGGEVQALRLEAESARDEATSALEQLHDAERENKSLRIMTQRLMLTQEEMEEVVLKRCWLARYWNLCVRHGFLTFTE</sequence>
<feature type="region of interest" description="Disordered" evidence="1">
    <location>
        <begin position="1"/>
        <end position="73"/>
    </location>
</feature>
<protein>
    <submittedName>
        <fullName evidence="2">Uncharacterized protein</fullName>
    </submittedName>
</protein>
<feature type="compositionally biased region" description="Polar residues" evidence="1">
    <location>
        <begin position="186"/>
        <end position="203"/>
    </location>
</feature>
<dbReference type="OrthoDB" id="1304729at2759"/>
<keyword evidence="3" id="KW-1185">Reference proteome</keyword>
<dbReference type="PANTHER" id="PTHR31762">
    <property type="entry name" value="FAS-BINDING FACTOR-LIKE PROTEIN"/>
    <property type="match status" value="1"/>
</dbReference>
<organism evidence="2 3">
    <name type="scientific">Actinidia rufa</name>
    <dbReference type="NCBI Taxonomy" id="165716"/>
    <lineage>
        <taxon>Eukaryota</taxon>
        <taxon>Viridiplantae</taxon>
        <taxon>Streptophyta</taxon>
        <taxon>Embryophyta</taxon>
        <taxon>Tracheophyta</taxon>
        <taxon>Spermatophyta</taxon>
        <taxon>Magnoliopsida</taxon>
        <taxon>eudicotyledons</taxon>
        <taxon>Gunneridae</taxon>
        <taxon>Pentapetalae</taxon>
        <taxon>asterids</taxon>
        <taxon>Ericales</taxon>
        <taxon>Actinidiaceae</taxon>
        <taxon>Actinidia</taxon>
    </lineage>
</organism>
<comment type="caution">
    <text evidence="2">The sequence shown here is derived from an EMBL/GenBank/DDBJ whole genome shotgun (WGS) entry which is preliminary data.</text>
</comment>
<feature type="compositionally biased region" description="Basic and acidic residues" evidence="1">
    <location>
        <begin position="267"/>
        <end position="280"/>
    </location>
</feature>
<evidence type="ECO:0000313" key="2">
    <source>
        <dbReference type="EMBL" id="GFZ02825.1"/>
    </source>
</evidence>
<dbReference type="GO" id="GO:0000911">
    <property type="term" value="P:cytokinesis by cell plate formation"/>
    <property type="evidence" value="ECO:0007669"/>
    <property type="project" value="InterPro"/>
</dbReference>
<feature type="compositionally biased region" description="Polar residues" evidence="1">
    <location>
        <begin position="9"/>
        <end position="21"/>
    </location>
</feature>
<dbReference type="AlphaFoldDB" id="A0A7J0FVW8"/>
<evidence type="ECO:0000256" key="1">
    <source>
        <dbReference type="SAM" id="MobiDB-lite"/>
    </source>
</evidence>